<sequence length="123" mass="14127">MRHIRPTVLDITSHVTHYKQMVKELQEEVGRLKHKISDDRECPEAAEGGAEATQHNVEKLRAIKNELLENFREQMFLRNKLIDIDSNILALSMELERQSLVVSEWEAERPGGRGATRTTPRGP</sequence>
<feature type="region of interest" description="Disordered" evidence="2">
    <location>
        <begin position="104"/>
        <end position="123"/>
    </location>
</feature>
<dbReference type="AlphaFoldDB" id="A0A8J4YCT4"/>
<protein>
    <submittedName>
        <fullName evidence="3">Kinesin-like protein KIF19</fullName>
    </submittedName>
</protein>
<name>A0A8J4YCT4_CHIOP</name>
<dbReference type="EMBL" id="JACEEZ010011324">
    <property type="protein sequence ID" value="KAG0721341.1"/>
    <property type="molecule type" value="Genomic_DNA"/>
</dbReference>
<feature type="coiled-coil region" evidence="1">
    <location>
        <begin position="15"/>
        <end position="70"/>
    </location>
</feature>
<comment type="caution">
    <text evidence="3">The sequence shown here is derived from an EMBL/GenBank/DDBJ whole genome shotgun (WGS) entry which is preliminary data.</text>
</comment>
<accession>A0A8J4YCT4</accession>
<evidence type="ECO:0000313" key="3">
    <source>
        <dbReference type="EMBL" id="KAG0721341.1"/>
    </source>
</evidence>
<proteinExistence type="predicted"/>
<reference evidence="3" key="1">
    <citation type="submission" date="2020-07" db="EMBL/GenBank/DDBJ databases">
        <title>The High-quality genome of the commercially important snow crab, Chionoecetes opilio.</title>
        <authorList>
            <person name="Jeong J.-H."/>
            <person name="Ryu S."/>
        </authorList>
    </citation>
    <scope>NUCLEOTIDE SEQUENCE</scope>
    <source>
        <strain evidence="3">MADBK_172401_WGS</strain>
        <tissue evidence="3">Digestive gland</tissue>
    </source>
</reference>
<evidence type="ECO:0000256" key="2">
    <source>
        <dbReference type="SAM" id="MobiDB-lite"/>
    </source>
</evidence>
<keyword evidence="1" id="KW-0175">Coiled coil</keyword>
<evidence type="ECO:0000313" key="4">
    <source>
        <dbReference type="Proteomes" id="UP000770661"/>
    </source>
</evidence>
<dbReference type="Proteomes" id="UP000770661">
    <property type="component" value="Unassembled WGS sequence"/>
</dbReference>
<keyword evidence="4" id="KW-1185">Reference proteome</keyword>
<evidence type="ECO:0000256" key="1">
    <source>
        <dbReference type="SAM" id="Coils"/>
    </source>
</evidence>
<dbReference type="OrthoDB" id="6371397at2759"/>
<gene>
    <name evidence="3" type="primary">KIF19_0</name>
    <name evidence="3" type="ORF">GWK47_046679</name>
</gene>
<organism evidence="3 4">
    <name type="scientific">Chionoecetes opilio</name>
    <name type="common">Atlantic snow crab</name>
    <name type="synonym">Cancer opilio</name>
    <dbReference type="NCBI Taxonomy" id="41210"/>
    <lineage>
        <taxon>Eukaryota</taxon>
        <taxon>Metazoa</taxon>
        <taxon>Ecdysozoa</taxon>
        <taxon>Arthropoda</taxon>
        <taxon>Crustacea</taxon>
        <taxon>Multicrustacea</taxon>
        <taxon>Malacostraca</taxon>
        <taxon>Eumalacostraca</taxon>
        <taxon>Eucarida</taxon>
        <taxon>Decapoda</taxon>
        <taxon>Pleocyemata</taxon>
        <taxon>Brachyura</taxon>
        <taxon>Eubrachyura</taxon>
        <taxon>Majoidea</taxon>
        <taxon>Majidae</taxon>
        <taxon>Chionoecetes</taxon>
    </lineage>
</organism>